<evidence type="ECO:0000259" key="1">
    <source>
        <dbReference type="Pfam" id="PF01593"/>
    </source>
</evidence>
<dbReference type="Proteomes" id="UP000525389">
    <property type="component" value="Unassembled WGS sequence"/>
</dbReference>
<dbReference type="InterPro" id="IPR002937">
    <property type="entry name" value="Amino_oxidase"/>
</dbReference>
<dbReference type="Pfam" id="PF01593">
    <property type="entry name" value="Amino_oxidase"/>
    <property type="match status" value="1"/>
</dbReference>
<dbReference type="AlphaFoldDB" id="A0A7W8GDY1"/>
<feature type="domain" description="Amine oxidase" evidence="1">
    <location>
        <begin position="11"/>
        <end position="412"/>
    </location>
</feature>
<dbReference type="EMBL" id="JACHFN010000003">
    <property type="protein sequence ID" value="MBB5233698.1"/>
    <property type="molecule type" value="Genomic_DNA"/>
</dbReference>
<evidence type="ECO:0000313" key="2">
    <source>
        <dbReference type="EMBL" id="MBB5233698.1"/>
    </source>
</evidence>
<reference evidence="2 3" key="1">
    <citation type="submission" date="2020-08" db="EMBL/GenBank/DDBJ databases">
        <title>Genomic Encyclopedia of Type Strains, Phase IV (KMG-IV): sequencing the most valuable type-strain genomes for metagenomic binning, comparative biology and taxonomic classification.</title>
        <authorList>
            <person name="Goeker M."/>
        </authorList>
    </citation>
    <scope>NUCLEOTIDE SEQUENCE [LARGE SCALE GENOMIC DNA]</scope>
    <source>
        <strain evidence="2 3">DSM 101791</strain>
    </source>
</reference>
<dbReference type="PANTHER" id="PTHR42841">
    <property type="entry name" value="AMINE OXIDASE"/>
    <property type="match status" value="1"/>
</dbReference>
<dbReference type="Gene3D" id="1.10.3110.10">
    <property type="entry name" value="protoporphyrinogen ix oxidase, domain 3"/>
    <property type="match status" value="1"/>
</dbReference>
<organism evidence="2 3">
    <name type="scientific">Deinococcus budaensis</name>
    <dbReference type="NCBI Taxonomy" id="1665626"/>
    <lineage>
        <taxon>Bacteria</taxon>
        <taxon>Thermotogati</taxon>
        <taxon>Deinococcota</taxon>
        <taxon>Deinococci</taxon>
        <taxon>Deinococcales</taxon>
        <taxon>Deinococcaceae</taxon>
        <taxon>Deinococcus</taxon>
    </lineage>
</organism>
<dbReference type="SUPFAM" id="SSF51905">
    <property type="entry name" value="FAD/NAD(P)-binding domain"/>
    <property type="match status" value="1"/>
</dbReference>
<proteinExistence type="predicted"/>
<dbReference type="InterPro" id="IPR036188">
    <property type="entry name" value="FAD/NAD-bd_sf"/>
</dbReference>
<dbReference type="GO" id="GO:0016491">
    <property type="term" value="F:oxidoreductase activity"/>
    <property type="evidence" value="ECO:0007669"/>
    <property type="project" value="InterPro"/>
</dbReference>
<name>A0A7W8GDY1_9DEIO</name>
<evidence type="ECO:0000313" key="3">
    <source>
        <dbReference type="Proteomes" id="UP000525389"/>
    </source>
</evidence>
<comment type="caution">
    <text evidence="2">The sequence shown here is derived from an EMBL/GenBank/DDBJ whole genome shotgun (WGS) entry which is preliminary data.</text>
</comment>
<sequence>MGDILVIGSGLAGLTAARVLTQAGRRVRVLEAGQEVGGRVQSRTVDGFTLDAGYQVLFPAYPALRRHADLDALDLVTVPPAGVVRRGRRADVLGDPLRDPASLPSTLSTRALGLGDKLRVARLAARLRVPPPHALLAGPDETTEDYLRRQGFSDRALDHFFRPFFGGIFLQRDLSASARLFRYYFRMLMDGGAALPRAGIGALTRQLAQGLEVTAGVRVTRLTAHGSHVTAATSAGDLDARQVIVATDAQSAQALTGEPVSRGRLGSSYLYYAAPRPLDPQPRLLLNAEAGLINNAQWTSRLIPERAPAGQELLTVTVLHESLPGLPDLDDASLDARVRVELSQWYGEGVRELRTLHTEHIGFAQFPQPPEYAATLPGHATALPGVLLASEVTSMSSVQGAMESGEKAAAILLGDLAGMSRPRGA</sequence>
<protein>
    <submittedName>
        <fullName evidence="2">Phytoene dehydrogenase-like protein</fullName>
    </submittedName>
</protein>
<dbReference type="RefSeq" id="WP_184026591.1">
    <property type="nucleotide sequence ID" value="NZ_JACHFN010000003.1"/>
</dbReference>
<gene>
    <name evidence="2" type="ORF">HNQ09_001128</name>
</gene>
<accession>A0A7W8GDY1</accession>
<keyword evidence="3" id="KW-1185">Reference proteome</keyword>
<dbReference type="Gene3D" id="3.90.660.20">
    <property type="entry name" value="Protoporphyrinogen oxidase, mitochondrial, domain 2"/>
    <property type="match status" value="1"/>
</dbReference>
<dbReference type="Gene3D" id="3.50.50.60">
    <property type="entry name" value="FAD/NAD(P)-binding domain"/>
    <property type="match status" value="1"/>
</dbReference>